<dbReference type="InterPro" id="IPR021686">
    <property type="entry name" value="DUF3268"/>
</dbReference>
<protein>
    <submittedName>
        <fullName evidence="1">Uncharacterized protein</fullName>
    </submittedName>
</protein>
<evidence type="ECO:0000313" key="1">
    <source>
        <dbReference type="EMBL" id="SMQ79961.1"/>
    </source>
</evidence>
<dbReference type="OrthoDB" id="1028010at2"/>
<dbReference type="Pfam" id="PF11672">
    <property type="entry name" value="DUF3268"/>
    <property type="match status" value="1"/>
</dbReference>
<dbReference type="AlphaFoldDB" id="A0A1Y6FW66"/>
<name>A0A1Y6FW66_9GAMM</name>
<dbReference type="Proteomes" id="UP000194450">
    <property type="component" value="Unassembled WGS sequence"/>
</dbReference>
<organism evidence="1 2">
    <name type="scientific">Pseudidiomarina planktonica</name>
    <dbReference type="NCBI Taxonomy" id="1323738"/>
    <lineage>
        <taxon>Bacteria</taxon>
        <taxon>Pseudomonadati</taxon>
        <taxon>Pseudomonadota</taxon>
        <taxon>Gammaproteobacteria</taxon>
        <taxon>Alteromonadales</taxon>
        <taxon>Idiomarinaceae</taxon>
        <taxon>Pseudidiomarina</taxon>
    </lineage>
</organism>
<proteinExistence type="predicted"/>
<keyword evidence="2" id="KW-1185">Reference proteome</keyword>
<evidence type="ECO:0000313" key="2">
    <source>
        <dbReference type="Proteomes" id="UP000194450"/>
    </source>
</evidence>
<gene>
    <name evidence="1" type="ORF">SAMN06297229_1881</name>
</gene>
<dbReference type="RefSeq" id="WP_126797213.1">
    <property type="nucleotide sequence ID" value="NZ_FXWH01000002.1"/>
</dbReference>
<reference evidence="2" key="1">
    <citation type="submission" date="2017-04" db="EMBL/GenBank/DDBJ databases">
        <authorList>
            <person name="Varghese N."/>
            <person name="Submissions S."/>
        </authorList>
    </citation>
    <scope>NUCLEOTIDE SEQUENCE [LARGE SCALE GENOMIC DNA]</scope>
</reference>
<sequence>MTTTNTKALAVRENVNTKRPVKPRVKRWLEEIRNQLHYSGCTKNYDWPMYLHGFKDVLRDLRTSFKGTKQSKITGWSREGLLLKLEPKIGESLLDQYRFLAVKLYFDSQSPRPIKTTLGPLRYTCHYCSGSASFRKLDGSSGNSGRCGYVCDNFCDARVGFHTGDKLPLGCLANEELRKLRIKCKCEVDIYAHYSGLGLYKAFEELAKLMKLHTTEVKVARLGVNQCQEFLSLTRMLIKEASDKRSAQL</sequence>
<accession>A0A1Y6FW66</accession>
<dbReference type="EMBL" id="FXWH01000002">
    <property type="protein sequence ID" value="SMQ79961.1"/>
    <property type="molecule type" value="Genomic_DNA"/>
</dbReference>